<evidence type="ECO:0000256" key="1">
    <source>
        <dbReference type="SAM" id="MobiDB-lite"/>
    </source>
</evidence>
<keyword evidence="2" id="KW-0472">Membrane</keyword>
<evidence type="ECO:0000313" key="3">
    <source>
        <dbReference type="EMBL" id="PSN66515.1"/>
    </source>
</evidence>
<protein>
    <submittedName>
        <fullName evidence="3">Uncharacterized protein</fullName>
    </submittedName>
</protein>
<dbReference type="EMBL" id="KZ678136">
    <property type="protein sequence ID" value="PSN66515.1"/>
    <property type="molecule type" value="Genomic_DNA"/>
</dbReference>
<feature type="transmembrane region" description="Helical" evidence="2">
    <location>
        <begin position="636"/>
        <end position="655"/>
    </location>
</feature>
<keyword evidence="2" id="KW-0812">Transmembrane</keyword>
<dbReference type="OrthoDB" id="5419219at2759"/>
<gene>
    <name evidence="3" type="ORF">BS50DRAFT_589242</name>
</gene>
<sequence>MSNQLLRPTPLDQGSGSGATFTTITCNSSGENGQKIDPEPVRQVPRPTLYQETQRTNQYNQPEILEAAQNYRSWEYHNTKLNNLPIYDDTTTYGTPKDFPLENQVELWKLEIERLSESIKNDEKADNSLFDSQGVLGTVSKISREQLCKVADQITCNLAVLYHDNLNIHPSLAESPGESSDLIVARWAGWAKSILEGRLNQDLHQDPDDMMTLKPPEILGEHNEYLYHLIVDHITALLAVVLCRSIFSEVWQNNVIATLAKFSTKLKIVLKDPMKYAANSLDTAEELRETASQTKYFEWLDQGLPPWPQPKEKDPNPSGLYHYMERSFRDVIHYLLIHILHVAFQPHQSYKAIERRKELCSMVYKNGQESLHTIISNDDEGAFAVTSDTEQLRIYRSALDILLSRCELIQQRNRNEQSPPPTSGQTSEHLRIEWKWLLKDQDTSRTGRSADLNHSAEGHLRVSKMDEAVSILASFALCNPHATTEIKTLITMAKIFYSSLHHLPLHDYCDEDFTSELSLSVSAAPSSGPGLIKPGRFLNQSTRDIYDLKDASYLRDRVLPGANLLNPPTDLEKRSKEFDVQLNKMWNWQIDENSIVVRCRWFAWPVLGLAALFVVRGAIIPFTGRVHLSGVDPSNLSSYIWLSVAFVLIIIQSMYVPHWTWHDFLRARVRCHSLSELASVTNVDPQVILYKLLIDERRNILNTRGPYNSMFTRSHEGGFAIDVPTLTSTLYASGFVLFICLGTVGQQLICQDARPGGILVQLTHSGLVDNGQSLGCELPNESTQTSSKQESTPLQLNSDTRGRYYHGCLLKHVSLSMCRTHDRLDIVGWVSGRGLTPDDKNTLQTRGYGYAEHHKDDA</sequence>
<dbReference type="Proteomes" id="UP000240883">
    <property type="component" value="Unassembled WGS sequence"/>
</dbReference>
<name>A0A2T2NM65_CORCC</name>
<proteinExistence type="predicted"/>
<feature type="transmembrane region" description="Helical" evidence="2">
    <location>
        <begin position="601"/>
        <end position="624"/>
    </location>
</feature>
<evidence type="ECO:0000313" key="4">
    <source>
        <dbReference type="Proteomes" id="UP000240883"/>
    </source>
</evidence>
<accession>A0A2T2NM65</accession>
<organism evidence="3 4">
    <name type="scientific">Corynespora cassiicola Philippines</name>
    <dbReference type="NCBI Taxonomy" id="1448308"/>
    <lineage>
        <taxon>Eukaryota</taxon>
        <taxon>Fungi</taxon>
        <taxon>Dikarya</taxon>
        <taxon>Ascomycota</taxon>
        <taxon>Pezizomycotina</taxon>
        <taxon>Dothideomycetes</taxon>
        <taxon>Pleosporomycetidae</taxon>
        <taxon>Pleosporales</taxon>
        <taxon>Corynesporascaceae</taxon>
        <taxon>Corynespora</taxon>
    </lineage>
</organism>
<dbReference type="STRING" id="1448308.A0A2T2NM65"/>
<keyword evidence="4" id="KW-1185">Reference proteome</keyword>
<evidence type="ECO:0000256" key="2">
    <source>
        <dbReference type="SAM" id="Phobius"/>
    </source>
</evidence>
<feature type="compositionally biased region" description="Low complexity" evidence="1">
    <location>
        <begin position="781"/>
        <end position="792"/>
    </location>
</feature>
<reference evidence="3 4" key="1">
    <citation type="journal article" date="2018" name="Front. Microbiol.">
        <title>Genome-Wide Analysis of Corynespora cassiicola Leaf Fall Disease Putative Effectors.</title>
        <authorList>
            <person name="Lopez D."/>
            <person name="Ribeiro S."/>
            <person name="Label P."/>
            <person name="Fumanal B."/>
            <person name="Venisse J.S."/>
            <person name="Kohler A."/>
            <person name="de Oliveira R.R."/>
            <person name="Labutti K."/>
            <person name="Lipzen A."/>
            <person name="Lail K."/>
            <person name="Bauer D."/>
            <person name="Ohm R.A."/>
            <person name="Barry K.W."/>
            <person name="Spatafora J."/>
            <person name="Grigoriev I.V."/>
            <person name="Martin F.M."/>
            <person name="Pujade-Renaud V."/>
        </authorList>
    </citation>
    <scope>NUCLEOTIDE SEQUENCE [LARGE SCALE GENOMIC DNA]</scope>
    <source>
        <strain evidence="3 4">Philippines</strain>
    </source>
</reference>
<feature type="compositionally biased region" description="Polar residues" evidence="1">
    <location>
        <begin position="1"/>
        <end position="32"/>
    </location>
</feature>
<feature type="transmembrane region" description="Helical" evidence="2">
    <location>
        <begin position="730"/>
        <end position="749"/>
    </location>
</feature>
<feature type="region of interest" description="Disordered" evidence="1">
    <location>
        <begin position="779"/>
        <end position="798"/>
    </location>
</feature>
<dbReference type="AlphaFoldDB" id="A0A2T2NM65"/>
<feature type="region of interest" description="Disordered" evidence="1">
    <location>
        <begin position="1"/>
        <end position="46"/>
    </location>
</feature>
<keyword evidence="2" id="KW-1133">Transmembrane helix</keyword>